<name>A0A0U1Z5U7_ILTV</name>
<dbReference type="InterPro" id="IPR009823">
    <property type="entry name" value="Herpes_SORF3"/>
</dbReference>
<proteinExistence type="predicted"/>
<protein>
    <submittedName>
        <fullName evidence="1">Protein SORF3</fullName>
    </submittedName>
</protein>
<organismHost>
    <name type="scientific">Gallus gallus</name>
    <name type="common">Chicken</name>
    <dbReference type="NCBI Taxonomy" id="9031"/>
</organismHost>
<dbReference type="Pfam" id="PF07153">
    <property type="entry name" value="Marek_SORF3"/>
    <property type="match status" value="1"/>
</dbReference>
<dbReference type="EMBL" id="KP677885">
    <property type="protein sequence ID" value="AJR27854.1"/>
    <property type="molecule type" value="Genomic_DNA"/>
</dbReference>
<reference evidence="1 2" key="1">
    <citation type="journal article" date="2016" name="PLoS ONE">
        <title>Full Genome Sequence-Based Comparative Study of Wild-Type and Vaccine Strains of Infectious Laryngotracheitis Virus from Italy.</title>
        <authorList>
            <person name="Piccirillo A."/>
            <person name="Lavezzo E."/>
            <person name="Niero G."/>
            <person name="Moreno A."/>
            <person name="Massi P."/>
            <person name="Franchin E."/>
            <person name="Toppo S."/>
            <person name="Salata C."/>
            <person name="Palu G."/>
        </authorList>
    </citation>
    <scope>NUCLEOTIDE SEQUENCE [LARGE SCALE GENOMIC DNA]</scope>
    <source>
        <strain evidence="1">4787/80</strain>
    </source>
</reference>
<evidence type="ECO:0000313" key="2">
    <source>
        <dbReference type="Proteomes" id="UP000105066"/>
    </source>
</evidence>
<organism evidence="1 2">
    <name type="scientific">Infectious laryngotracheitis virus</name>
    <name type="common">ILTV</name>
    <name type="synonym">Gallid herpesvirus 1</name>
    <dbReference type="NCBI Taxonomy" id="10386"/>
    <lineage>
        <taxon>Viruses</taxon>
        <taxon>Duplodnaviria</taxon>
        <taxon>Heunggongvirae</taxon>
        <taxon>Peploviricota</taxon>
        <taxon>Herviviricetes</taxon>
        <taxon>Herpesvirales</taxon>
        <taxon>Orthoherpesviridae</taxon>
        <taxon>Alphaherpesvirinae</taxon>
        <taxon>Iltovirus</taxon>
        <taxon>Iltovirus gallidalpha1</taxon>
    </lineage>
</organism>
<evidence type="ECO:0000313" key="1">
    <source>
        <dbReference type="EMBL" id="AJR27864.1"/>
    </source>
</evidence>
<accession>A0A0U1Z5U7</accession>
<dbReference type="Proteomes" id="UP000105066">
    <property type="component" value="Segment"/>
</dbReference>
<gene>
    <name evidence="1" type="primary">3</name>
    <name evidence="1" type="synonym">sORF4</name>
</gene>
<dbReference type="EMBL" id="KP677885">
    <property type="protein sequence ID" value="AJR27864.1"/>
    <property type="molecule type" value="Genomic_DNA"/>
</dbReference>
<sequence>MSKCYCLARHLYKSPRCVGRRVAFGGLATMSRPPTSHLDLAFSAAFRGTDLPGGRFWRASQSCDIFFWPDLAAVIVQAARAYFEGKERLGSLQVAEDITAHDPRIAPAAKRAVAAAVGLWTALSELVGGPNGELESKVWGKQIPRAATWEIRDVPKVPVIGPDILSFFSAAVELPVLYIRARGGAHSRSAHWNNQSSAPAAGLAAIRIGMEMVRSLLVIALPLSNFTLPEDLPEGSQNSIRAFVAHLMNCVATDKIMSPDVRVPVEESFYSHCLREIIMCERAFCYPCNPPPKW</sequence>